<accession>M1QA77</accession>
<proteinExistence type="predicted"/>
<dbReference type="InterPro" id="IPR036390">
    <property type="entry name" value="WH_DNA-bd_sf"/>
</dbReference>
<reference evidence="1" key="1">
    <citation type="journal article" date="2013" name="Syst. Appl. Microbiol.">
        <title>New insights into the archaeal diversity of a hypersaline microbial mat obtained by a metagenomic approach.</title>
        <authorList>
            <person name="Lopez-Lopez A."/>
            <person name="Richter M."/>
            <person name="Pena A."/>
            <person name="Tamames J."/>
            <person name="Rossello-Mora R."/>
        </authorList>
    </citation>
    <scope>NUCLEOTIDE SEQUENCE</scope>
</reference>
<dbReference type="EMBL" id="JX684074">
    <property type="protein sequence ID" value="AGF92868.1"/>
    <property type="molecule type" value="Genomic_DNA"/>
</dbReference>
<organism evidence="1">
    <name type="scientific">uncultured organism</name>
    <dbReference type="NCBI Taxonomy" id="155900"/>
    <lineage>
        <taxon>unclassified sequences</taxon>
        <taxon>environmental samples</taxon>
    </lineage>
</organism>
<sequence>MGLNEDQAEILEELDVGEAVMKVKGKWDEPFLVKVDPVELSNVSDREVREHSKNFLKEMEEYVVPREKKTSERKSKKEKSEEVTKQEHLLLENIARFPYLSISERKEKLGWGNSRLSNMRKKLRSKGYIRKKRLKKPEGGRGSTLTILEATGKARKYLKEQGIKTKYIGRGGAVHSYYMQWFLDNLKRKSVDVSYETDIGGISVDLFIVKRSGKTQAIEIEVSSSENTLNKLKKLLEMVDRVLIVSDKKVLVDDFKQGIEEMNIAQDRVSIKKIQDIEF</sequence>
<gene>
    <name evidence="1" type="ORF">FLSS-2_0029</name>
</gene>
<dbReference type="InterPro" id="IPR036388">
    <property type="entry name" value="WH-like_DNA-bd_sf"/>
</dbReference>
<evidence type="ECO:0000313" key="1">
    <source>
        <dbReference type="EMBL" id="AGF92868.1"/>
    </source>
</evidence>
<dbReference type="AlphaFoldDB" id="M1QA77"/>
<protein>
    <submittedName>
        <fullName evidence="1">Uncharacterized protein</fullName>
    </submittedName>
</protein>
<name>M1QA77_9ZZZZ</name>
<dbReference type="SUPFAM" id="SSF46785">
    <property type="entry name" value="Winged helix' DNA-binding domain"/>
    <property type="match status" value="1"/>
</dbReference>
<dbReference type="Gene3D" id="1.10.10.10">
    <property type="entry name" value="Winged helix-like DNA-binding domain superfamily/Winged helix DNA-binding domain"/>
    <property type="match status" value="1"/>
</dbReference>